<comment type="caution">
    <text evidence="2">The sequence shown here is derived from an EMBL/GenBank/DDBJ whole genome shotgun (WGS) entry which is preliminary data.</text>
</comment>
<reference evidence="2" key="1">
    <citation type="submission" date="2019-04" db="EMBL/GenBank/DDBJ databases">
        <title>Sequencing of skin fungus with MAO and IRED activity.</title>
        <authorList>
            <person name="Marsaioli A.J."/>
            <person name="Bonatto J.M.C."/>
            <person name="Reis Junior O."/>
        </authorList>
    </citation>
    <scope>NUCLEOTIDE SEQUENCE</scope>
    <source>
        <strain evidence="2">28M1</strain>
    </source>
</reference>
<proteinExistence type="predicted"/>
<feature type="compositionally biased region" description="Polar residues" evidence="1">
    <location>
        <begin position="52"/>
        <end position="68"/>
    </location>
</feature>
<dbReference type="AlphaFoldDB" id="A0A9P5C0X8"/>
<feature type="compositionally biased region" description="Polar residues" evidence="1">
    <location>
        <begin position="25"/>
        <end position="38"/>
    </location>
</feature>
<evidence type="ECO:0000256" key="1">
    <source>
        <dbReference type="SAM" id="MobiDB-lite"/>
    </source>
</evidence>
<protein>
    <submittedName>
        <fullName evidence="2">Uncharacterized protein</fullName>
    </submittedName>
</protein>
<evidence type="ECO:0000313" key="2">
    <source>
        <dbReference type="EMBL" id="KAF3040080.1"/>
    </source>
</evidence>
<accession>A0A9P5C0X8</accession>
<keyword evidence="3" id="KW-1185">Reference proteome</keyword>
<organism evidence="2 3">
    <name type="scientific">Didymella heteroderae</name>
    <dbReference type="NCBI Taxonomy" id="1769908"/>
    <lineage>
        <taxon>Eukaryota</taxon>
        <taxon>Fungi</taxon>
        <taxon>Dikarya</taxon>
        <taxon>Ascomycota</taxon>
        <taxon>Pezizomycotina</taxon>
        <taxon>Dothideomycetes</taxon>
        <taxon>Pleosporomycetidae</taxon>
        <taxon>Pleosporales</taxon>
        <taxon>Pleosporineae</taxon>
        <taxon>Didymellaceae</taxon>
        <taxon>Didymella</taxon>
    </lineage>
</organism>
<evidence type="ECO:0000313" key="3">
    <source>
        <dbReference type="Proteomes" id="UP000758155"/>
    </source>
</evidence>
<sequence>MTYQSSGGPYYDSWSQQSQTEQSSNMYPHNSTGYSNRAHTYPHPGSDIPHLSQMQQHGRTTSTQYSHNNQGAYAVSYAQGASTSSNGFPAASPPADDCVDVLSAQPSSGWAPEHAAIGLRVITGRLWEYATSTHAEGANRLRPRICLSGKLASEWFFDTWLVNWTS</sequence>
<dbReference type="EMBL" id="SWKV01000027">
    <property type="protein sequence ID" value="KAF3040080.1"/>
    <property type="molecule type" value="Genomic_DNA"/>
</dbReference>
<feature type="compositionally biased region" description="Low complexity" evidence="1">
    <location>
        <begin position="13"/>
        <end position="24"/>
    </location>
</feature>
<gene>
    <name evidence="2" type="ORF">E8E12_005583</name>
</gene>
<dbReference type="Proteomes" id="UP000758155">
    <property type="component" value="Unassembled WGS sequence"/>
</dbReference>
<feature type="region of interest" description="Disordered" evidence="1">
    <location>
        <begin position="1"/>
        <end position="68"/>
    </location>
</feature>
<name>A0A9P5C0X8_9PLEO</name>